<protein>
    <submittedName>
        <fullName evidence="3">Putative peptidoglycan binding domain-containing protein</fullName>
    </submittedName>
</protein>
<accession>A0A1H1RQ86</accession>
<dbReference type="InterPro" id="IPR036365">
    <property type="entry name" value="PGBD-like_sf"/>
</dbReference>
<dbReference type="STRING" id="630515.SAMN04489812_1711"/>
<dbReference type="RefSeq" id="WP_197680046.1">
    <property type="nucleotide sequence ID" value="NZ_LT629772.1"/>
</dbReference>
<keyword evidence="4" id="KW-1185">Reference proteome</keyword>
<dbReference type="Pfam" id="PF01471">
    <property type="entry name" value="PG_binding_1"/>
    <property type="match status" value="1"/>
</dbReference>
<organism evidence="3 4">
    <name type="scientific">Microlunatus soli</name>
    <dbReference type="NCBI Taxonomy" id="630515"/>
    <lineage>
        <taxon>Bacteria</taxon>
        <taxon>Bacillati</taxon>
        <taxon>Actinomycetota</taxon>
        <taxon>Actinomycetes</taxon>
        <taxon>Propionibacteriales</taxon>
        <taxon>Propionibacteriaceae</taxon>
        <taxon>Microlunatus</taxon>
    </lineage>
</organism>
<evidence type="ECO:0000313" key="4">
    <source>
        <dbReference type="Proteomes" id="UP000199103"/>
    </source>
</evidence>
<dbReference type="InterPro" id="IPR006311">
    <property type="entry name" value="TAT_signal"/>
</dbReference>
<feature type="chain" id="PRO_5009259175" evidence="1">
    <location>
        <begin position="32"/>
        <end position="177"/>
    </location>
</feature>
<dbReference type="Proteomes" id="UP000199103">
    <property type="component" value="Chromosome I"/>
</dbReference>
<dbReference type="SUPFAM" id="SSF47090">
    <property type="entry name" value="PGBD-like"/>
    <property type="match status" value="1"/>
</dbReference>
<evidence type="ECO:0000259" key="2">
    <source>
        <dbReference type="Pfam" id="PF01471"/>
    </source>
</evidence>
<evidence type="ECO:0000256" key="1">
    <source>
        <dbReference type="SAM" id="SignalP"/>
    </source>
</evidence>
<dbReference type="EMBL" id="LT629772">
    <property type="protein sequence ID" value="SDS37189.1"/>
    <property type="molecule type" value="Genomic_DNA"/>
</dbReference>
<sequence>MNNAINRRSLMRAVAAVPVVAAVSAVGGVVAAPSAAADTGERTVGIEATGRPGRSVPIPQRVVARHQPGATADNTAAISTVVNLGLSRSEAIHVQSWLTMYWGYTGAWDGLLGTNSWKAFQRCLKTYWGYTGAIDGIVGHGTISALQRLLKRYDGYTGPIDGIAGPGTRAAFKRFAA</sequence>
<dbReference type="AlphaFoldDB" id="A0A1H1RQ86"/>
<feature type="domain" description="Peptidoglycan binding-like" evidence="2">
    <location>
        <begin position="143"/>
        <end position="175"/>
    </location>
</feature>
<feature type="signal peptide" evidence="1">
    <location>
        <begin position="1"/>
        <end position="31"/>
    </location>
</feature>
<dbReference type="InterPro" id="IPR002477">
    <property type="entry name" value="Peptidoglycan-bd-like"/>
</dbReference>
<dbReference type="Gene3D" id="1.10.101.10">
    <property type="entry name" value="PGBD-like superfamily/PGBD"/>
    <property type="match status" value="1"/>
</dbReference>
<dbReference type="PROSITE" id="PS51318">
    <property type="entry name" value="TAT"/>
    <property type="match status" value="1"/>
</dbReference>
<reference evidence="3 4" key="1">
    <citation type="submission" date="2016-10" db="EMBL/GenBank/DDBJ databases">
        <authorList>
            <person name="de Groot N.N."/>
        </authorList>
    </citation>
    <scope>NUCLEOTIDE SEQUENCE [LARGE SCALE GENOMIC DNA]</scope>
    <source>
        <strain evidence="3 4">DSM 21800</strain>
    </source>
</reference>
<proteinExistence type="predicted"/>
<name>A0A1H1RQ86_9ACTN</name>
<gene>
    <name evidence="3" type="ORF">SAMN04489812_1711</name>
</gene>
<evidence type="ECO:0000313" key="3">
    <source>
        <dbReference type="EMBL" id="SDS37189.1"/>
    </source>
</evidence>
<dbReference type="InterPro" id="IPR036366">
    <property type="entry name" value="PGBDSf"/>
</dbReference>
<keyword evidence="1" id="KW-0732">Signal</keyword>